<organism evidence="1">
    <name type="scientific">marine sediment metagenome</name>
    <dbReference type="NCBI Taxonomy" id="412755"/>
    <lineage>
        <taxon>unclassified sequences</taxon>
        <taxon>metagenomes</taxon>
        <taxon>ecological metagenomes</taxon>
    </lineage>
</organism>
<reference evidence="1" key="1">
    <citation type="journal article" date="2014" name="Front. Microbiol.">
        <title>High frequency of phylogenetically diverse reductive dehalogenase-homologous genes in deep subseafloor sedimentary metagenomes.</title>
        <authorList>
            <person name="Kawai M."/>
            <person name="Futagami T."/>
            <person name="Toyoda A."/>
            <person name="Takaki Y."/>
            <person name="Nishi S."/>
            <person name="Hori S."/>
            <person name="Arai W."/>
            <person name="Tsubouchi T."/>
            <person name="Morono Y."/>
            <person name="Uchiyama I."/>
            <person name="Ito T."/>
            <person name="Fujiyama A."/>
            <person name="Inagaki F."/>
            <person name="Takami H."/>
        </authorList>
    </citation>
    <scope>NUCLEOTIDE SEQUENCE</scope>
    <source>
        <strain evidence="1">Expedition CK06-06</strain>
    </source>
</reference>
<gene>
    <name evidence="1" type="ORF">S01H4_19867</name>
</gene>
<accession>X0YTH5</accession>
<evidence type="ECO:0000313" key="1">
    <source>
        <dbReference type="EMBL" id="GAG59535.1"/>
    </source>
</evidence>
<dbReference type="AlphaFoldDB" id="X0YTH5"/>
<name>X0YTH5_9ZZZZ</name>
<dbReference type="EMBL" id="BART01008889">
    <property type="protein sequence ID" value="GAG59535.1"/>
    <property type="molecule type" value="Genomic_DNA"/>
</dbReference>
<sequence>MVLIITTIWFPPTKSEEMNKFSAEEHLRSRNLYDPKEKNHSLFTGFSSDKKSYKMKWIQKINREDLFINYNAVMIRATYICNNIEGATYRIDILYELEDLAEATR</sequence>
<proteinExistence type="predicted"/>
<comment type="caution">
    <text evidence="1">The sequence shown here is derived from an EMBL/GenBank/DDBJ whole genome shotgun (WGS) entry which is preliminary data.</text>
</comment>
<protein>
    <submittedName>
        <fullName evidence="1">Uncharacterized protein</fullName>
    </submittedName>
</protein>